<reference evidence="2" key="1">
    <citation type="submission" date="2014-11" db="EMBL/GenBank/DDBJ databases">
        <authorList>
            <person name="Amaro Gonzalez C."/>
        </authorList>
    </citation>
    <scope>NUCLEOTIDE SEQUENCE</scope>
</reference>
<organism evidence="2">
    <name type="scientific">Anguilla anguilla</name>
    <name type="common">European freshwater eel</name>
    <name type="synonym">Muraena anguilla</name>
    <dbReference type="NCBI Taxonomy" id="7936"/>
    <lineage>
        <taxon>Eukaryota</taxon>
        <taxon>Metazoa</taxon>
        <taxon>Chordata</taxon>
        <taxon>Craniata</taxon>
        <taxon>Vertebrata</taxon>
        <taxon>Euteleostomi</taxon>
        <taxon>Actinopterygii</taxon>
        <taxon>Neopterygii</taxon>
        <taxon>Teleostei</taxon>
        <taxon>Anguilliformes</taxon>
        <taxon>Anguillidae</taxon>
        <taxon>Anguilla</taxon>
    </lineage>
</organism>
<accession>A0A0E9V832</accession>
<protein>
    <submittedName>
        <fullName evidence="2">Uncharacterized protein</fullName>
    </submittedName>
</protein>
<dbReference type="AlphaFoldDB" id="A0A0E9V832"/>
<reference evidence="2" key="2">
    <citation type="journal article" date="2015" name="Fish Shellfish Immunol.">
        <title>Early steps in the European eel (Anguilla anguilla)-Vibrio vulnificus interaction in the gills: Role of the RtxA13 toxin.</title>
        <authorList>
            <person name="Callol A."/>
            <person name="Pajuelo D."/>
            <person name="Ebbesson L."/>
            <person name="Teles M."/>
            <person name="MacKenzie S."/>
            <person name="Amaro C."/>
        </authorList>
    </citation>
    <scope>NUCLEOTIDE SEQUENCE</scope>
</reference>
<name>A0A0E9V832_ANGAN</name>
<evidence type="ECO:0000313" key="2">
    <source>
        <dbReference type="EMBL" id="JAH73373.1"/>
    </source>
</evidence>
<dbReference type="EMBL" id="GBXM01035204">
    <property type="protein sequence ID" value="JAH73373.1"/>
    <property type="molecule type" value="Transcribed_RNA"/>
</dbReference>
<proteinExistence type="predicted"/>
<evidence type="ECO:0000256" key="1">
    <source>
        <dbReference type="SAM" id="MobiDB-lite"/>
    </source>
</evidence>
<sequence>MMKREKESSAESPGGGVRLLLSHPSVEHPGFTPLGQL</sequence>
<feature type="region of interest" description="Disordered" evidence="1">
    <location>
        <begin position="1"/>
        <end position="37"/>
    </location>
</feature>